<dbReference type="PANTHER" id="PTHR32120:SF10">
    <property type="entry name" value="SMALL RIBOSOMAL SUBUNIT BIOGENESIS GTPASE RSGA"/>
    <property type="match status" value="1"/>
</dbReference>
<evidence type="ECO:0000313" key="6">
    <source>
        <dbReference type="Proteomes" id="UP000219947"/>
    </source>
</evidence>
<evidence type="ECO:0000256" key="2">
    <source>
        <dbReference type="HAMAP-Rule" id="MF_01820"/>
    </source>
</evidence>
<dbReference type="PANTHER" id="PTHR32120">
    <property type="entry name" value="SMALL RIBOSOMAL SUBUNIT BIOGENESIS GTPASE RSGA"/>
    <property type="match status" value="1"/>
</dbReference>
<feature type="binding site" evidence="2">
    <location>
        <position position="312"/>
    </location>
    <ligand>
        <name>Zn(2+)</name>
        <dbReference type="ChEBI" id="CHEBI:29105"/>
    </ligand>
</feature>
<name>A0A2A8D5W0_9MICC</name>
<dbReference type="InterPro" id="IPR004881">
    <property type="entry name" value="Ribosome_biogen_GTPase_RsgA"/>
</dbReference>
<dbReference type="RefSeq" id="WP_053090935.1">
    <property type="nucleotide sequence ID" value="NZ_CAURLQ010000038.1"/>
</dbReference>
<dbReference type="HAMAP" id="MF_01820">
    <property type="entry name" value="GTPase_RsgA"/>
    <property type="match status" value="1"/>
</dbReference>
<dbReference type="GO" id="GO:0046872">
    <property type="term" value="F:metal ion binding"/>
    <property type="evidence" value="ECO:0007669"/>
    <property type="project" value="UniProtKB-KW"/>
</dbReference>
<evidence type="ECO:0000256" key="1">
    <source>
        <dbReference type="ARBA" id="ARBA00022517"/>
    </source>
</evidence>
<keyword evidence="6" id="KW-1185">Reference proteome</keyword>
<keyword evidence="1 2" id="KW-0690">Ribosome biogenesis</keyword>
<dbReference type="EC" id="3.6.1.-" evidence="2"/>
<comment type="cofactor">
    <cofactor evidence="2">
        <name>Zn(2+)</name>
        <dbReference type="ChEBI" id="CHEBI:29105"/>
    </cofactor>
    <text evidence="2">Binds 1 zinc ion per subunit.</text>
</comment>
<organism evidence="5 6">
    <name type="scientific">Rothia dentocariosa</name>
    <dbReference type="NCBI Taxonomy" id="2047"/>
    <lineage>
        <taxon>Bacteria</taxon>
        <taxon>Bacillati</taxon>
        <taxon>Actinomycetota</taxon>
        <taxon>Actinomycetes</taxon>
        <taxon>Micrococcales</taxon>
        <taxon>Micrococcaceae</taxon>
        <taxon>Rothia</taxon>
    </lineage>
</organism>
<feature type="compositionally biased region" description="Basic residues" evidence="3">
    <location>
        <begin position="362"/>
        <end position="382"/>
    </location>
</feature>
<dbReference type="EMBL" id="PDEV01000002">
    <property type="protein sequence ID" value="PEN16319.1"/>
    <property type="molecule type" value="Genomic_DNA"/>
</dbReference>
<feature type="compositionally biased region" description="Basic and acidic residues" evidence="3">
    <location>
        <begin position="342"/>
        <end position="361"/>
    </location>
</feature>
<proteinExistence type="inferred from homology"/>
<dbReference type="PROSITE" id="PS50936">
    <property type="entry name" value="ENGC_GTPASE"/>
    <property type="match status" value="1"/>
</dbReference>
<keyword evidence="2" id="KW-0963">Cytoplasm</keyword>
<keyword evidence="2" id="KW-0547">Nucleotide-binding</keyword>
<keyword evidence="2" id="KW-0342">GTP-binding</keyword>
<protein>
    <recommendedName>
        <fullName evidence="2">Small ribosomal subunit biogenesis GTPase RsgA</fullName>
        <ecNumber evidence="2">3.6.1.-</ecNumber>
    </recommendedName>
</protein>
<dbReference type="InterPro" id="IPR027417">
    <property type="entry name" value="P-loop_NTPase"/>
</dbReference>
<evidence type="ECO:0000256" key="3">
    <source>
        <dbReference type="SAM" id="MobiDB-lite"/>
    </source>
</evidence>
<reference evidence="5" key="1">
    <citation type="submission" date="2017-10" db="EMBL/GenBank/DDBJ databases">
        <title>Kefir isolates.</title>
        <authorList>
            <person name="Kim Y."/>
            <person name="Blasche S."/>
        </authorList>
    </citation>
    <scope>NUCLEOTIDE SEQUENCE [LARGE SCALE GENOMIC DNA]</scope>
    <source>
        <strain evidence="5">OG2-2</strain>
    </source>
</reference>
<comment type="similarity">
    <text evidence="2">Belongs to the TRAFAC class YlqF/YawG GTPase family. RsgA subfamily.</text>
</comment>
<comment type="caution">
    <text evidence="5">The sequence shown here is derived from an EMBL/GenBank/DDBJ whole genome shotgun (WGS) entry which is preliminary data.</text>
</comment>
<keyword evidence="2" id="KW-0479">Metal-binding</keyword>
<accession>A0A2A8D5W0</accession>
<evidence type="ECO:0000259" key="4">
    <source>
        <dbReference type="PROSITE" id="PS50936"/>
    </source>
</evidence>
<keyword evidence="2" id="KW-0378">Hydrolase</keyword>
<dbReference type="GO" id="GO:0005525">
    <property type="term" value="F:GTP binding"/>
    <property type="evidence" value="ECO:0007669"/>
    <property type="project" value="UniProtKB-UniRule"/>
</dbReference>
<feature type="binding site" evidence="2">
    <location>
        <begin position="216"/>
        <end position="224"/>
    </location>
    <ligand>
        <name>GTP</name>
        <dbReference type="ChEBI" id="CHEBI:37565"/>
    </ligand>
</feature>
<feature type="binding site" evidence="2">
    <location>
        <position position="318"/>
    </location>
    <ligand>
        <name>Zn(2+)</name>
        <dbReference type="ChEBI" id="CHEBI:29105"/>
    </ligand>
</feature>
<dbReference type="Proteomes" id="UP000219947">
    <property type="component" value="Unassembled WGS sequence"/>
</dbReference>
<dbReference type="InterPro" id="IPR010914">
    <property type="entry name" value="RsgA_GTPase_dom"/>
</dbReference>
<feature type="domain" description="EngC GTPase" evidence="4">
    <location>
        <begin position="126"/>
        <end position="280"/>
    </location>
</feature>
<dbReference type="Gene3D" id="1.10.40.50">
    <property type="entry name" value="Probable gtpase engc, domain 3"/>
    <property type="match status" value="1"/>
</dbReference>
<feature type="binding site" evidence="2">
    <location>
        <position position="305"/>
    </location>
    <ligand>
        <name>Zn(2+)</name>
        <dbReference type="ChEBI" id="CHEBI:29105"/>
    </ligand>
</feature>
<dbReference type="SUPFAM" id="SSF52540">
    <property type="entry name" value="P-loop containing nucleoside triphosphate hydrolases"/>
    <property type="match status" value="1"/>
</dbReference>
<keyword evidence="2" id="KW-0699">rRNA-binding</keyword>
<dbReference type="GO" id="GO:0003924">
    <property type="term" value="F:GTPase activity"/>
    <property type="evidence" value="ECO:0007669"/>
    <property type="project" value="UniProtKB-UniRule"/>
</dbReference>
<comment type="subcellular location">
    <subcellularLocation>
        <location evidence="2">Cytoplasm</location>
    </subcellularLocation>
</comment>
<comment type="function">
    <text evidence="2">One of several proteins that assist in the late maturation steps of the functional core of the 30S ribosomal subunit. Helps release RbfA from mature subunits. May play a role in the assembly of ribosomal proteins into the subunit. Circularly permuted GTPase that catalyzes slow GTP hydrolysis, GTPase activity is stimulated by the 30S ribosomal subunit.</text>
</comment>
<dbReference type="Pfam" id="PF03193">
    <property type="entry name" value="RsgA_GTPase"/>
    <property type="match status" value="1"/>
</dbReference>
<comment type="subunit">
    <text evidence="2">Monomer. Associates with 30S ribosomal subunit, binds 16S rRNA.</text>
</comment>
<feature type="binding site" evidence="2">
    <location>
        <begin position="165"/>
        <end position="168"/>
    </location>
    <ligand>
        <name>GTP</name>
        <dbReference type="ChEBI" id="CHEBI:37565"/>
    </ligand>
</feature>
<keyword evidence="2" id="KW-0694">RNA-binding</keyword>
<dbReference type="NCBIfam" id="TIGR00157">
    <property type="entry name" value="ribosome small subunit-dependent GTPase A"/>
    <property type="match status" value="1"/>
</dbReference>
<sequence length="382" mass="41739">MSTYTLTSLGYNTFWHGQAVAAAYTDNLDLHELAIARVSAIHRTRFEALGAPFPDSPDSASPLRTFSAELSTAPYSDKTESFPVVGDWILLDTHSDHTALLAILPRRIYLDRPSATRISTAQPVAANVDALCIIEPVFPAPSVGRIERYVALARSSMCEAVLVLTKTDLCSAAELEDYRSFLGRDVDIVHAVSVDSPASIADFYASLTGKTAVLLGRSGAGKSTLVNMMLGDTYFSGMPGMFPQVVSGVRASDGKGRHTTTSRHMLVGKHAVVIDTPGVRALATTANPHAIDETFTDISVLAAKCRYADCAHHSEPGCAVREALGSGLLDAERFDRYQRMRRESENQRLRADERAYREQNRRFTKANKSGRRTLMRAKGRSR</sequence>
<evidence type="ECO:0000313" key="5">
    <source>
        <dbReference type="EMBL" id="PEN16319.1"/>
    </source>
</evidence>
<gene>
    <name evidence="2 5" type="primary">rsgA</name>
    <name evidence="5" type="ORF">CRM92_06470</name>
</gene>
<dbReference type="CDD" id="cd01854">
    <property type="entry name" value="YjeQ_EngC"/>
    <property type="match status" value="1"/>
</dbReference>
<feature type="binding site" evidence="2">
    <location>
        <position position="310"/>
    </location>
    <ligand>
        <name>Zn(2+)</name>
        <dbReference type="ChEBI" id="CHEBI:29105"/>
    </ligand>
</feature>
<keyword evidence="2" id="KW-0862">Zinc</keyword>
<dbReference type="GO" id="GO:0042274">
    <property type="term" value="P:ribosomal small subunit biogenesis"/>
    <property type="evidence" value="ECO:0007669"/>
    <property type="project" value="UniProtKB-UniRule"/>
</dbReference>
<dbReference type="Gene3D" id="3.40.50.300">
    <property type="entry name" value="P-loop containing nucleotide triphosphate hydrolases"/>
    <property type="match status" value="1"/>
</dbReference>
<dbReference type="GO" id="GO:0005737">
    <property type="term" value="C:cytoplasm"/>
    <property type="evidence" value="ECO:0007669"/>
    <property type="project" value="UniProtKB-SubCell"/>
</dbReference>
<feature type="region of interest" description="Disordered" evidence="3">
    <location>
        <begin position="342"/>
        <end position="382"/>
    </location>
</feature>
<dbReference type="GO" id="GO:0019843">
    <property type="term" value="F:rRNA binding"/>
    <property type="evidence" value="ECO:0007669"/>
    <property type="project" value="UniProtKB-KW"/>
</dbReference>
<dbReference type="AlphaFoldDB" id="A0A2A8D5W0"/>